<feature type="transmembrane region" description="Helical" evidence="2">
    <location>
        <begin position="208"/>
        <end position="229"/>
    </location>
</feature>
<feature type="compositionally biased region" description="Low complexity" evidence="1">
    <location>
        <begin position="288"/>
        <end position="313"/>
    </location>
</feature>
<keyword evidence="2" id="KW-0472">Membrane</keyword>
<feature type="region of interest" description="Disordered" evidence="1">
    <location>
        <begin position="288"/>
        <end position="320"/>
    </location>
</feature>
<feature type="compositionally biased region" description="Basic and acidic residues" evidence="1">
    <location>
        <begin position="169"/>
        <end position="180"/>
    </location>
</feature>
<dbReference type="OrthoDB" id="3240445at2"/>
<gene>
    <name evidence="3" type="ORF">D2E22_1005</name>
</gene>
<dbReference type="EMBL" id="QXGI01000003">
    <property type="protein sequence ID" value="RSX48867.1"/>
    <property type="molecule type" value="Genomic_DNA"/>
</dbReference>
<feature type="transmembrane region" description="Helical" evidence="2">
    <location>
        <begin position="241"/>
        <end position="264"/>
    </location>
</feature>
<dbReference type="RefSeq" id="WP_126032020.1">
    <property type="nucleotide sequence ID" value="NZ_QXGI01000003.1"/>
</dbReference>
<evidence type="ECO:0008006" key="5">
    <source>
        <dbReference type="Google" id="ProtNLM"/>
    </source>
</evidence>
<reference evidence="3 4" key="1">
    <citation type="submission" date="2018-09" db="EMBL/GenBank/DDBJ databases">
        <title>Characterization of the phylogenetic diversity of five novel species belonging to the genus Bifidobacterium.</title>
        <authorList>
            <person name="Lugli G.A."/>
            <person name="Duranti S."/>
            <person name="Milani C."/>
        </authorList>
    </citation>
    <scope>NUCLEOTIDE SEQUENCE [LARGE SCALE GENOMIC DNA]</scope>
    <source>
        <strain evidence="3 4">2020B</strain>
    </source>
</reference>
<dbReference type="AlphaFoldDB" id="A0A430F865"/>
<feature type="region of interest" description="Disordered" evidence="1">
    <location>
        <begin position="1"/>
        <end position="79"/>
    </location>
</feature>
<evidence type="ECO:0000313" key="3">
    <source>
        <dbReference type="EMBL" id="RSX48867.1"/>
    </source>
</evidence>
<keyword evidence="2" id="KW-0812">Transmembrane</keyword>
<comment type="caution">
    <text evidence="3">The sequence shown here is derived from an EMBL/GenBank/DDBJ whole genome shotgun (WGS) entry which is preliminary data.</text>
</comment>
<keyword evidence="4" id="KW-1185">Reference proteome</keyword>
<dbReference type="Proteomes" id="UP000288052">
    <property type="component" value="Unassembled WGS sequence"/>
</dbReference>
<protein>
    <recommendedName>
        <fullName evidence="5">DUF4190 domain-containing protein</fullName>
    </recommendedName>
</protein>
<name>A0A430F865_9BIFI</name>
<evidence type="ECO:0000313" key="4">
    <source>
        <dbReference type="Proteomes" id="UP000288052"/>
    </source>
</evidence>
<sequence length="320" mass="34359">MSEPEQNKPQGASERDANVVPTASHPDAYASAAEPDAGRHAASSMQDAMAPTPVDSKDKSAADIPESEVSQAILKTDMPVEGKPNGLAYGAMDNQFPPDYDPYIFGRPENGETHEQIEREARDEEIRLAQRRAQLRTPNPMAMPPAAGYGQSSGAPQPGRNVDPNAPFGDRRNYGADNRGKLPRYVQGIDLDDPKQNVYYGRWDMSSIIAFALSLLLPVPFLPALLGAFGMYRTKLMRMRGFGFALTAVIINVIYSIAMIWMMINGVSTQDVFNDMLHMLGLSGTVDGSSPTPTGTPTSTPSPSSTGDASGSDVTSAMGM</sequence>
<proteinExistence type="predicted"/>
<keyword evidence="2" id="KW-1133">Transmembrane helix</keyword>
<accession>A0A430F865</accession>
<evidence type="ECO:0000256" key="1">
    <source>
        <dbReference type="SAM" id="MobiDB-lite"/>
    </source>
</evidence>
<organism evidence="3 4">
    <name type="scientific">Bifidobacterium castoris</name>
    <dbReference type="NCBI Taxonomy" id="2306972"/>
    <lineage>
        <taxon>Bacteria</taxon>
        <taxon>Bacillati</taxon>
        <taxon>Actinomycetota</taxon>
        <taxon>Actinomycetes</taxon>
        <taxon>Bifidobacteriales</taxon>
        <taxon>Bifidobacteriaceae</taxon>
        <taxon>Bifidobacterium</taxon>
    </lineage>
</organism>
<evidence type="ECO:0000256" key="2">
    <source>
        <dbReference type="SAM" id="Phobius"/>
    </source>
</evidence>
<feature type="region of interest" description="Disordered" evidence="1">
    <location>
        <begin position="135"/>
        <end position="180"/>
    </location>
</feature>